<comment type="caution">
    <text evidence="1">The sequence shown here is derived from an EMBL/GenBank/DDBJ whole genome shotgun (WGS) entry which is preliminary data.</text>
</comment>
<evidence type="ECO:0000313" key="2">
    <source>
        <dbReference type="Proteomes" id="UP000807306"/>
    </source>
</evidence>
<dbReference type="Gene3D" id="3.80.10.10">
    <property type="entry name" value="Ribonuclease Inhibitor"/>
    <property type="match status" value="1"/>
</dbReference>
<dbReference type="Proteomes" id="UP000807306">
    <property type="component" value="Unassembled WGS sequence"/>
</dbReference>
<dbReference type="OrthoDB" id="3541472at2759"/>
<reference evidence="1" key="1">
    <citation type="submission" date="2020-11" db="EMBL/GenBank/DDBJ databases">
        <authorList>
            <consortium name="DOE Joint Genome Institute"/>
            <person name="Ahrendt S."/>
            <person name="Riley R."/>
            <person name="Andreopoulos W."/>
            <person name="Labutti K."/>
            <person name="Pangilinan J."/>
            <person name="Ruiz-Duenas F.J."/>
            <person name="Barrasa J.M."/>
            <person name="Sanchez-Garcia M."/>
            <person name="Camarero S."/>
            <person name="Miyauchi S."/>
            <person name="Serrano A."/>
            <person name="Linde D."/>
            <person name="Babiker R."/>
            <person name="Drula E."/>
            <person name="Ayuso-Fernandez I."/>
            <person name="Pacheco R."/>
            <person name="Padilla G."/>
            <person name="Ferreira P."/>
            <person name="Barriuso J."/>
            <person name="Kellner H."/>
            <person name="Castanera R."/>
            <person name="Alfaro M."/>
            <person name="Ramirez L."/>
            <person name="Pisabarro A.G."/>
            <person name="Kuo A."/>
            <person name="Tritt A."/>
            <person name="Lipzen A."/>
            <person name="He G."/>
            <person name="Yan M."/>
            <person name="Ng V."/>
            <person name="Cullen D."/>
            <person name="Martin F."/>
            <person name="Rosso M.-N."/>
            <person name="Henrissat B."/>
            <person name="Hibbett D."/>
            <person name="Martinez A.T."/>
            <person name="Grigoriev I.V."/>
        </authorList>
    </citation>
    <scope>NUCLEOTIDE SEQUENCE</scope>
    <source>
        <strain evidence="1">CBS 506.95</strain>
    </source>
</reference>
<dbReference type="AlphaFoldDB" id="A0A9P6ECK7"/>
<evidence type="ECO:0000313" key="1">
    <source>
        <dbReference type="EMBL" id="KAF9526510.1"/>
    </source>
</evidence>
<sequence>MNSRFFGSCSVELILKIGEALNLEDLKRIRLTCQLFASIFADRVLHSICIFDKPIRSNEHPFGLQSLINRQNAICYHTKSVTIGYPQLNASKDQEASLETAVIQKYVVAALLSCEKLERLIANHPGWMTAAVIELINTLPNLRHLEVHVEILSKGLKTKNLSASLESLSVTTPNSSHFFTTISNLIASSPHLTSINVNNTRDLSYVWNKSENLHALFAGLSGHQPRSFRHISLSGVLVRFDSTTLPHLQSLVSLSIINRWCRNDQISEYPDVCSPSSALWEALQQSGVQLQELEHDNISNSLIKYISSLTRLRSLKLAVQCIRGKRLSDTLAHNFFRVLPQHACTLEELVITSAYEGLWCFREEAFREIFQQGRLKQLSLSMNACLPMKDTIDDEDNAMTHLIDSVSNHLPDLEALAVHTAWPESSRGARCGTGAVTHEMWTFNQLAKCIRAHRMPKSCIAPPRLVLKKLYEPDALLFLAQVDATKGGRLRYNDVPYS</sequence>
<accession>A0A9P6ECK7</accession>
<name>A0A9P6ECK7_9AGAR</name>
<dbReference type="InterPro" id="IPR032675">
    <property type="entry name" value="LRR_dom_sf"/>
</dbReference>
<evidence type="ECO:0008006" key="3">
    <source>
        <dbReference type="Google" id="ProtNLM"/>
    </source>
</evidence>
<dbReference type="EMBL" id="MU157870">
    <property type="protein sequence ID" value="KAF9526510.1"/>
    <property type="molecule type" value="Genomic_DNA"/>
</dbReference>
<proteinExistence type="predicted"/>
<organism evidence="1 2">
    <name type="scientific">Crepidotus variabilis</name>
    <dbReference type="NCBI Taxonomy" id="179855"/>
    <lineage>
        <taxon>Eukaryota</taxon>
        <taxon>Fungi</taxon>
        <taxon>Dikarya</taxon>
        <taxon>Basidiomycota</taxon>
        <taxon>Agaricomycotina</taxon>
        <taxon>Agaricomycetes</taxon>
        <taxon>Agaricomycetidae</taxon>
        <taxon>Agaricales</taxon>
        <taxon>Agaricineae</taxon>
        <taxon>Crepidotaceae</taxon>
        <taxon>Crepidotus</taxon>
    </lineage>
</organism>
<protein>
    <recommendedName>
        <fullName evidence="3">F-box domain-containing protein</fullName>
    </recommendedName>
</protein>
<dbReference type="SUPFAM" id="SSF52047">
    <property type="entry name" value="RNI-like"/>
    <property type="match status" value="1"/>
</dbReference>
<keyword evidence="2" id="KW-1185">Reference proteome</keyword>
<gene>
    <name evidence="1" type="ORF">CPB83DRAFT_857649</name>
</gene>